<sequence length="316" mass="36244">MSTSLKRTFLTFIIALSMVSWSYGQQYPVFTQYYFNELVINPAYAGAQVQLNLTAMYRNQWINYPGAPKTYSISGHTALMKNKVGVGLLVNHDEIGSYKNEHIYASYAYKIHFHDATLSMGLQAGINLLGANYDKLDLQTTNDPSFYNILNVVKPNFGAGLYYSKKNFFVGFSVPFILNNKIANSVEGILGQIKEARYYYIRSGVVLPLDRFNKVKINPSILVRAQENQPLSLDINNAFIFYDVFSAGVSYRLGDALISFIDLKLSEKFHFGYSYDWTRSDLNNFSNGTHEFMITYRTRIRGVHKNPECPQYYEYR</sequence>
<protein>
    <submittedName>
        <fullName evidence="1">Type IX secretion system membrane protein, PorP/SprF family</fullName>
    </submittedName>
</protein>
<dbReference type="NCBIfam" id="TIGR03519">
    <property type="entry name" value="T9SS_PorP_fam"/>
    <property type="match status" value="1"/>
</dbReference>
<evidence type="ECO:0000313" key="2">
    <source>
        <dbReference type="Proteomes" id="UP000184212"/>
    </source>
</evidence>
<gene>
    <name evidence="1" type="ORF">SAMN04488109_5137</name>
</gene>
<reference evidence="1 2" key="1">
    <citation type="submission" date="2016-11" db="EMBL/GenBank/DDBJ databases">
        <authorList>
            <person name="Jaros S."/>
            <person name="Januszkiewicz K."/>
            <person name="Wedrychowicz H."/>
        </authorList>
    </citation>
    <scope>NUCLEOTIDE SEQUENCE [LARGE SCALE GENOMIC DNA]</scope>
    <source>
        <strain evidence="1 2">DSM 24574</strain>
    </source>
</reference>
<dbReference type="OrthoDB" id="1114455at2"/>
<accession>A0A1M5VIM8</accession>
<organism evidence="1 2">
    <name type="scientific">Chryseolinea serpens</name>
    <dbReference type="NCBI Taxonomy" id="947013"/>
    <lineage>
        <taxon>Bacteria</taxon>
        <taxon>Pseudomonadati</taxon>
        <taxon>Bacteroidota</taxon>
        <taxon>Cytophagia</taxon>
        <taxon>Cytophagales</taxon>
        <taxon>Fulvivirgaceae</taxon>
        <taxon>Chryseolinea</taxon>
    </lineage>
</organism>
<dbReference type="Pfam" id="PF11751">
    <property type="entry name" value="PorP_SprF"/>
    <property type="match status" value="1"/>
</dbReference>
<dbReference type="Proteomes" id="UP000184212">
    <property type="component" value="Unassembled WGS sequence"/>
</dbReference>
<evidence type="ECO:0000313" key="1">
    <source>
        <dbReference type="EMBL" id="SHH75106.1"/>
    </source>
</evidence>
<dbReference type="AlphaFoldDB" id="A0A1M5VIM8"/>
<name>A0A1M5VIM8_9BACT</name>
<keyword evidence="2" id="KW-1185">Reference proteome</keyword>
<dbReference type="STRING" id="947013.SAMN04488109_5137"/>
<dbReference type="EMBL" id="FQWQ01000004">
    <property type="protein sequence ID" value="SHH75106.1"/>
    <property type="molecule type" value="Genomic_DNA"/>
</dbReference>
<proteinExistence type="predicted"/>
<dbReference type="RefSeq" id="WP_073140217.1">
    <property type="nucleotide sequence ID" value="NZ_FQWQ01000004.1"/>
</dbReference>
<dbReference type="InterPro" id="IPR019861">
    <property type="entry name" value="PorP/SprF_Bacteroidetes"/>
</dbReference>